<protein>
    <submittedName>
        <fullName evidence="2">DUF6350 family protein</fullName>
    </submittedName>
</protein>
<dbReference type="RefSeq" id="WP_343878792.1">
    <property type="nucleotide sequence ID" value="NZ_BAAAIJ010000032.1"/>
</dbReference>
<keyword evidence="3" id="KW-1185">Reference proteome</keyword>
<name>A0ABW4Q998_9MICC</name>
<evidence type="ECO:0000256" key="1">
    <source>
        <dbReference type="SAM" id="Phobius"/>
    </source>
</evidence>
<feature type="transmembrane region" description="Helical" evidence="1">
    <location>
        <begin position="313"/>
        <end position="333"/>
    </location>
</feature>
<evidence type="ECO:0000313" key="2">
    <source>
        <dbReference type="EMBL" id="MFD1847262.1"/>
    </source>
</evidence>
<gene>
    <name evidence="2" type="ORF">ACFSFX_11710</name>
</gene>
<dbReference type="Pfam" id="PF19877">
    <property type="entry name" value="DUF6350"/>
    <property type="match status" value="1"/>
</dbReference>
<feature type="transmembrane region" description="Helical" evidence="1">
    <location>
        <begin position="399"/>
        <end position="422"/>
    </location>
</feature>
<feature type="transmembrane region" description="Helical" evidence="1">
    <location>
        <begin position="213"/>
        <end position="236"/>
    </location>
</feature>
<comment type="caution">
    <text evidence="2">The sequence shown here is derived from an EMBL/GenBank/DDBJ whole genome shotgun (WGS) entry which is preliminary data.</text>
</comment>
<dbReference type="EMBL" id="JBHUGA010000040">
    <property type="protein sequence ID" value="MFD1847262.1"/>
    <property type="molecule type" value="Genomic_DNA"/>
</dbReference>
<keyword evidence="1" id="KW-0472">Membrane</keyword>
<keyword evidence="1" id="KW-1133">Transmembrane helix</keyword>
<feature type="transmembrane region" description="Helical" evidence="1">
    <location>
        <begin position="151"/>
        <end position="173"/>
    </location>
</feature>
<accession>A0ABW4Q998</accession>
<dbReference type="Proteomes" id="UP001597307">
    <property type="component" value="Unassembled WGS sequence"/>
</dbReference>
<dbReference type="InterPro" id="IPR045931">
    <property type="entry name" value="DUF6350"/>
</dbReference>
<organism evidence="2 3">
    <name type="scientific">Arthrobacter flavus</name>
    <dbReference type="NCBI Taxonomy" id="95172"/>
    <lineage>
        <taxon>Bacteria</taxon>
        <taxon>Bacillati</taxon>
        <taxon>Actinomycetota</taxon>
        <taxon>Actinomycetes</taxon>
        <taxon>Micrococcales</taxon>
        <taxon>Micrococcaceae</taxon>
        <taxon>Arthrobacter</taxon>
    </lineage>
</organism>
<keyword evidence="1" id="KW-0812">Transmembrane</keyword>
<feature type="transmembrane region" description="Helical" evidence="1">
    <location>
        <begin position="21"/>
        <end position="47"/>
    </location>
</feature>
<proteinExistence type="predicted"/>
<evidence type="ECO:0000313" key="3">
    <source>
        <dbReference type="Proteomes" id="UP001597307"/>
    </source>
</evidence>
<feature type="transmembrane region" description="Helical" evidence="1">
    <location>
        <begin position="122"/>
        <end position="145"/>
    </location>
</feature>
<feature type="transmembrane region" description="Helical" evidence="1">
    <location>
        <begin position="354"/>
        <end position="379"/>
    </location>
</feature>
<reference evidence="3" key="1">
    <citation type="journal article" date="2019" name="Int. J. Syst. Evol. Microbiol.">
        <title>The Global Catalogue of Microorganisms (GCM) 10K type strain sequencing project: providing services to taxonomists for standard genome sequencing and annotation.</title>
        <authorList>
            <consortium name="The Broad Institute Genomics Platform"/>
            <consortium name="The Broad Institute Genome Sequencing Center for Infectious Disease"/>
            <person name="Wu L."/>
            <person name="Ma J."/>
        </authorList>
    </citation>
    <scope>NUCLEOTIDE SEQUENCE [LARGE SCALE GENOMIC DNA]</scope>
    <source>
        <strain evidence="3">JCM 11496</strain>
    </source>
</reference>
<feature type="transmembrane region" description="Helical" evidence="1">
    <location>
        <begin position="90"/>
        <end position="110"/>
    </location>
</feature>
<sequence>MKLPLRMPGRRALPMPLWLQGVFELAQSAVISGLLILVPLAAVWLAGGFADRTPTAMLQLGGQVWLLIHGVPLEVTFAPADPDGVGTTGILSLVPLGLTLLPFLLAWRAGRRLARASYSDQLWQALLGALGIYAVVGGGVAYLSATAEATVPLAAGALIPLVSAGLGLVIGAYREAGAWSRLIGVDRAAWLAKTSQSSRWAGSYAWACLRSGFLALAVSLGLSALLLAVTLGLRWAEMAAVYQRLDAGIVGGSALTLAQLGFLPNLVVWTLSWASGAGFALGSGSTISPLTTSAGPLPAIPVLGAVPPGTLEYGLAALAIPVLAGLLAGWWFFREGENHLDEWLEIKVAQRWVTASLSTLAAAVLIGVTAGVAAGAVAWVSHASLGLGRLVDLGPNPLWVGLLIAAEVAVGVVIGYAAGPLLERDKRS</sequence>